<keyword evidence="3" id="KW-1185">Reference proteome</keyword>
<feature type="region of interest" description="Disordered" evidence="1">
    <location>
        <begin position="1"/>
        <end position="60"/>
    </location>
</feature>
<feature type="compositionally biased region" description="Basic and acidic residues" evidence="1">
    <location>
        <begin position="1"/>
        <end position="15"/>
    </location>
</feature>
<evidence type="ECO:0000256" key="1">
    <source>
        <dbReference type="SAM" id="MobiDB-lite"/>
    </source>
</evidence>
<accession>A0A1G6VL91</accession>
<organism evidence="2 3">
    <name type="scientific">Geodermatophilus telluris</name>
    <dbReference type="NCBI Taxonomy" id="1190417"/>
    <lineage>
        <taxon>Bacteria</taxon>
        <taxon>Bacillati</taxon>
        <taxon>Actinomycetota</taxon>
        <taxon>Actinomycetes</taxon>
        <taxon>Geodermatophilales</taxon>
        <taxon>Geodermatophilaceae</taxon>
        <taxon>Geodermatophilus</taxon>
    </lineage>
</organism>
<evidence type="ECO:0000313" key="3">
    <source>
        <dbReference type="Proteomes" id="UP000199416"/>
    </source>
</evidence>
<reference evidence="3" key="1">
    <citation type="submission" date="2016-10" db="EMBL/GenBank/DDBJ databases">
        <authorList>
            <person name="Varghese N."/>
            <person name="Submissions S."/>
        </authorList>
    </citation>
    <scope>NUCLEOTIDE SEQUENCE [LARGE SCALE GENOMIC DNA]</scope>
    <source>
        <strain evidence="3">DSM 45421</strain>
    </source>
</reference>
<evidence type="ECO:0000313" key="2">
    <source>
        <dbReference type="EMBL" id="SDD54390.1"/>
    </source>
</evidence>
<dbReference type="Proteomes" id="UP000199416">
    <property type="component" value="Unassembled WGS sequence"/>
</dbReference>
<dbReference type="AlphaFoldDB" id="A0A1G6VL91"/>
<proteinExistence type="predicted"/>
<protein>
    <submittedName>
        <fullName evidence="2">Uncharacterized protein</fullName>
    </submittedName>
</protein>
<gene>
    <name evidence="2" type="ORF">SAMN05660690_4498</name>
</gene>
<dbReference type="RefSeq" id="WP_091369224.1">
    <property type="nucleotide sequence ID" value="NZ_FMZF01000009.1"/>
</dbReference>
<feature type="compositionally biased region" description="Basic and acidic residues" evidence="1">
    <location>
        <begin position="23"/>
        <end position="46"/>
    </location>
</feature>
<name>A0A1G6VL91_9ACTN</name>
<sequence length="60" mass="6651">MHEAAADRGLGDPADHRRRADGHRRGAEADRRDAEADRRGADRRETDDLESTEEAPGVLD</sequence>
<dbReference type="EMBL" id="FMZF01000009">
    <property type="protein sequence ID" value="SDD54390.1"/>
    <property type="molecule type" value="Genomic_DNA"/>
</dbReference>